<dbReference type="EMBL" id="QEAQ01000047">
    <property type="protein sequence ID" value="TPX57790.1"/>
    <property type="molecule type" value="Genomic_DNA"/>
</dbReference>
<sequence length="152" mass="16883">MASSHTLAQAVTTEILRAHGLFDAFLNTSPDRIWSIEIRPKEGATTGFSLPLIIAREGSMVRLASYTVSTYDVDYDPVLEFEVISINWRIASLYRFHTGTCVFAETDDRTEADAFAAQWCEVLLERGYSDVSQGEIVWLSGGGDGQDVRARL</sequence>
<evidence type="ECO:0000313" key="2">
    <source>
        <dbReference type="Proteomes" id="UP000318582"/>
    </source>
</evidence>
<reference evidence="1 2" key="1">
    <citation type="journal article" date="2019" name="Sci. Rep.">
        <title>Comparative genomics of chytrid fungi reveal insights into the obligate biotrophic and pathogenic lifestyle of Synchytrium endobioticum.</title>
        <authorList>
            <person name="van de Vossenberg B.T.L.H."/>
            <person name="Warris S."/>
            <person name="Nguyen H.D.T."/>
            <person name="van Gent-Pelzer M.P.E."/>
            <person name="Joly D.L."/>
            <person name="van de Geest H.C."/>
            <person name="Bonants P.J.M."/>
            <person name="Smith D.S."/>
            <person name="Levesque C.A."/>
            <person name="van der Lee T.A.J."/>
        </authorList>
    </citation>
    <scope>NUCLEOTIDE SEQUENCE [LARGE SCALE GENOMIC DNA]</scope>
    <source>
        <strain evidence="1 2">CBS 809.83</strain>
    </source>
</reference>
<comment type="caution">
    <text evidence="1">The sequence shown here is derived from an EMBL/GenBank/DDBJ whole genome shotgun (WGS) entry which is preliminary data.</text>
</comment>
<keyword evidence="2" id="KW-1185">Reference proteome</keyword>
<organism evidence="1 2">
    <name type="scientific">Powellomyces hirtus</name>
    <dbReference type="NCBI Taxonomy" id="109895"/>
    <lineage>
        <taxon>Eukaryota</taxon>
        <taxon>Fungi</taxon>
        <taxon>Fungi incertae sedis</taxon>
        <taxon>Chytridiomycota</taxon>
        <taxon>Chytridiomycota incertae sedis</taxon>
        <taxon>Chytridiomycetes</taxon>
        <taxon>Spizellomycetales</taxon>
        <taxon>Powellomycetaceae</taxon>
        <taxon>Powellomyces</taxon>
    </lineage>
</organism>
<protein>
    <submittedName>
        <fullName evidence="1">Uncharacterized protein</fullName>
    </submittedName>
</protein>
<dbReference type="AlphaFoldDB" id="A0A507E3V8"/>
<gene>
    <name evidence="1" type="ORF">PhCBS80983_g03598</name>
</gene>
<proteinExistence type="predicted"/>
<accession>A0A507E3V8</accession>
<evidence type="ECO:0000313" key="1">
    <source>
        <dbReference type="EMBL" id="TPX57790.1"/>
    </source>
</evidence>
<dbReference type="Proteomes" id="UP000318582">
    <property type="component" value="Unassembled WGS sequence"/>
</dbReference>
<dbReference type="STRING" id="109895.A0A507E3V8"/>
<name>A0A507E3V8_9FUNG</name>